<dbReference type="Gene3D" id="1.20.1250.20">
    <property type="entry name" value="MFS general substrate transporter like domains"/>
    <property type="match status" value="1"/>
</dbReference>
<feature type="transmembrane region" description="Helical" evidence="7">
    <location>
        <begin position="201"/>
        <end position="220"/>
    </location>
</feature>
<dbReference type="PANTHER" id="PTHR48022">
    <property type="entry name" value="PLASTIDIC GLUCOSE TRANSPORTER 4"/>
    <property type="match status" value="1"/>
</dbReference>
<feature type="transmembrane region" description="Helical" evidence="7">
    <location>
        <begin position="361"/>
        <end position="378"/>
    </location>
</feature>
<feature type="transmembrane region" description="Helical" evidence="7">
    <location>
        <begin position="385"/>
        <end position="407"/>
    </location>
</feature>
<feature type="transmembrane region" description="Helical" evidence="7">
    <location>
        <begin position="240"/>
        <end position="263"/>
    </location>
</feature>
<keyword evidence="5 7" id="KW-0472">Membrane</keyword>
<feature type="transmembrane region" description="Helical" evidence="7">
    <location>
        <begin position="486"/>
        <end position="504"/>
    </location>
</feature>
<dbReference type="InterPro" id="IPR005828">
    <property type="entry name" value="MFS_sugar_transport-like"/>
</dbReference>
<keyword evidence="3 7" id="KW-0812">Transmembrane</keyword>
<dbReference type="Pfam" id="PF00083">
    <property type="entry name" value="Sugar_tr"/>
    <property type="match status" value="1"/>
</dbReference>
<accession>A0A136ISL6</accession>
<protein>
    <submittedName>
        <fullName evidence="9">General substrate transporter</fullName>
    </submittedName>
</protein>
<dbReference type="AlphaFoldDB" id="A0A136ISL6"/>
<dbReference type="PANTHER" id="PTHR48022:SF2">
    <property type="entry name" value="PLASTIDIC GLUCOSE TRANSPORTER 4"/>
    <property type="match status" value="1"/>
</dbReference>
<feature type="domain" description="Major facilitator superfamily (MFS) profile" evidence="8">
    <location>
        <begin position="69"/>
        <end position="508"/>
    </location>
</feature>
<feature type="transmembrane region" description="Helical" evidence="7">
    <location>
        <begin position="413"/>
        <end position="439"/>
    </location>
</feature>
<dbReference type="SUPFAM" id="SSF103473">
    <property type="entry name" value="MFS general substrate transporter"/>
    <property type="match status" value="1"/>
</dbReference>
<dbReference type="OrthoDB" id="2544694at2759"/>
<dbReference type="InterPro" id="IPR036259">
    <property type="entry name" value="MFS_trans_sf"/>
</dbReference>
<dbReference type="InParanoid" id="A0A136ISL6"/>
<feature type="transmembrane region" description="Helical" evidence="7">
    <location>
        <begin position="324"/>
        <end position="349"/>
    </location>
</feature>
<dbReference type="InterPro" id="IPR005829">
    <property type="entry name" value="Sugar_transporter_CS"/>
</dbReference>
<dbReference type="GO" id="GO:0016020">
    <property type="term" value="C:membrane"/>
    <property type="evidence" value="ECO:0007669"/>
    <property type="project" value="UniProtKB-SubCell"/>
</dbReference>
<sequence>MAAITDKKEDGLTATTTHHHDEQPEAALKAGEITADAAARGQLATGFESLTFWQTIKTFKVATACCVLAAFSAGADGYQLGMNSSIIANKGFIAQFATERSPAGIPFLSSSYISAWGVGQHGGQIVGQIGVSFLNARLGRKAGMTSLWLVVALSVMVEMLARDWKTWLGAKMLAGAGVGMLQATVLGYVSEIAPVRIRGGLLMLYSFWWTLGTFFAQVALQRLNATDASNWLTPVTTQWGHVGVMAIIYLVLPESPAWCVSVGKEERAKKWLRVLHRGVEGYDVDRQYAVLAASVEHERAVAAEQRRESWTAIFRGVDGRRTVIALWAVVAQQFLGLSLFLVFGTYFFQQAGLEDPFKVKVITSSLQIVTVVSSVLLVDKYGRRLMACVATSLMWVSCLVVGILGFVPETSATVYVFILFACFWNIGIAANGAAGWGYVGEISSQRLRPYTSGFAAAANAAAGLVMSVLVPYMVNANAWNWRLKTGLFYAGIGLFWAAGAWFVLPETAGRSAAELDELFENKVRAWRFHKTETATQRVVKAEREMQ</sequence>
<comment type="similarity">
    <text evidence="2">Belongs to the major facilitator superfamily. Sugar transporter (TC 2.A.1.1) family.</text>
</comment>
<feature type="transmembrane region" description="Helical" evidence="7">
    <location>
        <begin position="167"/>
        <end position="189"/>
    </location>
</feature>
<keyword evidence="10" id="KW-1185">Reference proteome</keyword>
<dbReference type="PROSITE" id="PS00216">
    <property type="entry name" value="SUGAR_TRANSPORT_1"/>
    <property type="match status" value="1"/>
</dbReference>
<proteinExistence type="inferred from homology"/>
<name>A0A136ISL6_9PEZI</name>
<evidence type="ECO:0000259" key="8">
    <source>
        <dbReference type="PROSITE" id="PS50850"/>
    </source>
</evidence>
<comment type="subcellular location">
    <subcellularLocation>
        <location evidence="1">Membrane</location>
        <topology evidence="1">Multi-pass membrane protein</topology>
    </subcellularLocation>
</comment>
<dbReference type="InterPro" id="IPR050360">
    <property type="entry name" value="MFS_Sugar_Transporters"/>
</dbReference>
<gene>
    <name evidence="9" type="ORF">Micbo1qcDRAFT_215682</name>
</gene>
<dbReference type="GO" id="GO:0005351">
    <property type="term" value="F:carbohydrate:proton symporter activity"/>
    <property type="evidence" value="ECO:0007669"/>
    <property type="project" value="TreeGrafter"/>
</dbReference>
<reference evidence="10" key="1">
    <citation type="submission" date="2016-02" db="EMBL/GenBank/DDBJ databases">
        <title>Draft genome sequence of Microdochium bolleyi, a fungal endophyte of beachgrass.</title>
        <authorList>
            <consortium name="DOE Joint Genome Institute"/>
            <person name="David A.S."/>
            <person name="May G."/>
            <person name="Haridas S."/>
            <person name="Lim J."/>
            <person name="Wang M."/>
            <person name="Labutti K."/>
            <person name="Lipzen A."/>
            <person name="Barry K."/>
            <person name="Grigoriev I.V."/>
        </authorList>
    </citation>
    <scope>NUCLEOTIDE SEQUENCE [LARGE SCALE GENOMIC DNA]</scope>
    <source>
        <strain evidence="10">J235TASD1</strain>
    </source>
</reference>
<dbReference type="PROSITE" id="PS00217">
    <property type="entry name" value="SUGAR_TRANSPORT_2"/>
    <property type="match status" value="1"/>
</dbReference>
<evidence type="ECO:0000256" key="6">
    <source>
        <dbReference type="SAM" id="MobiDB-lite"/>
    </source>
</evidence>
<evidence type="ECO:0000256" key="3">
    <source>
        <dbReference type="ARBA" id="ARBA00022692"/>
    </source>
</evidence>
<evidence type="ECO:0000313" key="10">
    <source>
        <dbReference type="Proteomes" id="UP000070501"/>
    </source>
</evidence>
<evidence type="ECO:0000256" key="7">
    <source>
        <dbReference type="SAM" id="Phobius"/>
    </source>
</evidence>
<feature type="transmembrane region" description="Helical" evidence="7">
    <location>
        <begin position="451"/>
        <end position="474"/>
    </location>
</feature>
<feature type="region of interest" description="Disordered" evidence="6">
    <location>
        <begin position="1"/>
        <end position="24"/>
    </location>
</feature>
<evidence type="ECO:0000313" key="9">
    <source>
        <dbReference type="EMBL" id="KXJ87796.1"/>
    </source>
</evidence>
<evidence type="ECO:0000256" key="4">
    <source>
        <dbReference type="ARBA" id="ARBA00022989"/>
    </source>
</evidence>
<keyword evidence="4 7" id="KW-1133">Transmembrane helix</keyword>
<feature type="transmembrane region" description="Helical" evidence="7">
    <location>
        <begin position="142"/>
        <end position="161"/>
    </location>
</feature>
<dbReference type="EMBL" id="KQ964261">
    <property type="protein sequence ID" value="KXJ87796.1"/>
    <property type="molecule type" value="Genomic_DNA"/>
</dbReference>
<dbReference type="InterPro" id="IPR020846">
    <property type="entry name" value="MFS_dom"/>
</dbReference>
<dbReference type="PROSITE" id="PS50850">
    <property type="entry name" value="MFS"/>
    <property type="match status" value="1"/>
</dbReference>
<evidence type="ECO:0000256" key="2">
    <source>
        <dbReference type="ARBA" id="ARBA00010992"/>
    </source>
</evidence>
<evidence type="ECO:0000256" key="1">
    <source>
        <dbReference type="ARBA" id="ARBA00004141"/>
    </source>
</evidence>
<feature type="compositionally biased region" description="Basic and acidic residues" evidence="6">
    <location>
        <begin position="1"/>
        <end position="11"/>
    </location>
</feature>
<dbReference type="Proteomes" id="UP000070501">
    <property type="component" value="Unassembled WGS sequence"/>
</dbReference>
<organism evidence="9 10">
    <name type="scientific">Microdochium bolleyi</name>
    <dbReference type="NCBI Taxonomy" id="196109"/>
    <lineage>
        <taxon>Eukaryota</taxon>
        <taxon>Fungi</taxon>
        <taxon>Dikarya</taxon>
        <taxon>Ascomycota</taxon>
        <taxon>Pezizomycotina</taxon>
        <taxon>Sordariomycetes</taxon>
        <taxon>Xylariomycetidae</taxon>
        <taxon>Xylariales</taxon>
        <taxon>Microdochiaceae</taxon>
        <taxon>Microdochium</taxon>
    </lineage>
</organism>
<evidence type="ECO:0000256" key="5">
    <source>
        <dbReference type="ARBA" id="ARBA00023136"/>
    </source>
</evidence>